<keyword evidence="3 4" id="KW-0170">Cobalt</keyword>
<dbReference type="PANTHER" id="PTHR12110">
    <property type="entry name" value="HYDROXYPYRUVATE ISOMERASE"/>
    <property type="match status" value="1"/>
</dbReference>
<evidence type="ECO:0000256" key="4">
    <source>
        <dbReference type="HAMAP-Rule" id="MF_01672"/>
    </source>
</evidence>
<dbReference type="InterPro" id="IPR013022">
    <property type="entry name" value="Xyl_isomerase-like_TIM-brl"/>
</dbReference>
<evidence type="ECO:0000259" key="5">
    <source>
        <dbReference type="Pfam" id="PF01261"/>
    </source>
</evidence>
<accession>A0ABV5BHI8</accession>
<proteinExistence type="inferred from homology"/>
<dbReference type="EMBL" id="JBHILM010000061">
    <property type="protein sequence ID" value="MFB5685186.1"/>
    <property type="molecule type" value="Genomic_DNA"/>
</dbReference>
<keyword evidence="1 4" id="KW-0464">Manganese</keyword>
<comment type="function">
    <text evidence="4">Catalyzes the dehydration of inosose (2-keto-myo-inositol, 2KMI or 2,4,6/3,5-pentahydroxycyclohexanone) to 3D-(3,5/4)-trihydroxycyclohexane-1,2-dione (D-2,3-diketo-4-deoxy-epi-inositol).</text>
</comment>
<dbReference type="InterPro" id="IPR030823">
    <property type="entry name" value="IolE/MocC"/>
</dbReference>
<dbReference type="Pfam" id="PF01261">
    <property type="entry name" value="AP_endonuc_2"/>
    <property type="match status" value="1"/>
</dbReference>
<gene>
    <name evidence="4 6" type="primary">iolE</name>
    <name evidence="6" type="ORF">ACE3NQ_30205</name>
</gene>
<dbReference type="InterPro" id="IPR036237">
    <property type="entry name" value="Xyl_isomerase-like_sf"/>
</dbReference>
<feature type="domain" description="Xylose isomerase-like TIM barrel" evidence="5">
    <location>
        <begin position="54"/>
        <end position="277"/>
    </location>
</feature>
<evidence type="ECO:0000256" key="3">
    <source>
        <dbReference type="ARBA" id="ARBA00023285"/>
    </source>
</evidence>
<dbReference type="PANTHER" id="PTHR12110:SF41">
    <property type="entry name" value="INOSOSE DEHYDRATASE"/>
    <property type="match status" value="1"/>
</dbReference>
<dbReference type="InterPro" id="IPR050312">
    <property type="entry name" value="IolE/XylAMocC-like"/>
</dbReference>
<dbReference type="RefSeq" id="WP_375528840.1">
    <property type="nucleotide sequence ID" value="NZ_JBHILM010000061.1"/>
</dbReference>
<dbReference type="InterPro" id="IPR023952">
    <property type="entry name" value="IolE"/>
</dbReference>
<dbReference type="NCBIfam" id="TIGR04379">
    <property type="entry name" value="myo_inos_iolE"/>
    <property type="match status" value="1"/>
</dbReference>
<comment type="pathway">
    <text evidence="4">Polyol metabolism; myo-inositol degradation into acetyl-CoA; acetyl-CoA from myo-inositol: step 2/7.</text>
</comment>
<organism evidence="6 7">
    <name type="scientific">Paenibacillus terreus</name>
    <dbReference type="NCBI Taxonomy" id="1387834"/>
    <lineage>
        <taxon>Bacteria</taxon>
        <taxon>Bacillati</taxon>
        <taxon>Bacillota</taxon>
        <taxon>Bacilli</taxon>
        <taxon>Bacillales</taxon>
        <taxon>Paenibacillaceae</taxon>
        <taxon>Paenibacillus</taxon>
    </lineage>
</organism>
<dbReference type="GO" id="GO:0050114">
    <property type="term" value="F:myo-inosose-2 dehydratase activity"/>
    <property type="evidence" value="ECO:0007669"/>
    <property type="project" value="UniProtKB-EC"/>
</dbReference>
<comment type="catalytic activity">
    <reaction evidence="4">
        <text>scyllo-inosose = 3D-3,5/4-trihydroxycyclohexane-1,2-dione + H2O</text>
        <dbReference type="Rhea" id="RHEA:14065"/>
        <dbReference type="ChEBI" id="CHEBI:15377"/>
        <dbReference type="ChEBI" id="CHEBI:17811"/>
        <dbReference type="ChEBI" id="CHEBI:28446"/>
        <dbReference type="EC" id="4.2.1.44"/>
    </reaction>
</comment>
<name>A0ABV5BHI8_9BACL</name>
<dbReference type="Proteomes" id="UP001580407">
    <property type="component" value="Unassembled WGS sequence"/>
</dbReference>
<reference evidence="6 7" key="1">
    <citation type="submission" date="2024-09" db="EMBL/GenBank/DDBJ databases">
        <authorList>
            <person name="Ruan L."/>
        </authorList>
    </citation>
    <scope>NUCLEOTIDE SEQUENCE [LARGE SCALE GENOMIC DNA]</scope>
    <source>
        <strain evidence="6 7">D33</strain>
    </source>
</reference>
<protein>
    <recommendedName>
        <fullName evidence="4">Inosose dehydratase</fullName>
        <ecNumber evidence="4">4.2.1.44</ecNumber>
    </recommendedName>
    <alternativeName>
        <fullName evidence="4">2-keto-myo-inositol dehydratase</fullName>
        <shortName evidence="4">2KMI dehydratase</shortName>
    </alternativeName>
</protein>
<sequence length="311" mass="34887">MEQQEIIWGIAPIGWRNDDIPEIGAGNTLQHLLSDIVVAGFQGTEVGGFFPEAEVLNKELQLRGLRVAGQWFSSYIIRDGLERVVESFRTQCRYLQEVRADVIVVSEQTGSVQGLEKNVFTDKPHFTDAEWEALCQGLNQLGITAEEYGLKLVYHHHLGTGVQTTDEVNRLMAGTDPEHVHLLYDTGHIFVSDGDYMTLLRQHIGRIKHVHFKDARLQVMNECKSAGKSFLQSFLSGMFTVPGDGCIDFTEVYNELLANHYRGWIVIEAEQDPAIANPLEYALIARKYINDSLLVQTPNQERGDENAAGSV</sequence>
<comment type="cofactor">
    <cofactor evidence="4">
        <name>glutathione</name>
        <dbReference type="ChEBI" id="CHEBI:57925"/>
    </cofactor>
</comment>
<evidence type="ECO:0000256" key="2">
    <source>
        <dbReference type="ARBA" id="ARBA00023239"/>
    </source>
</evidence>
<keyword evidence="2 4" id="KW-0456">Lyase</keyword>
<evidence type="ECO:0000256" key="1">
    <source>
        <dbReference type="ARBA" id="ARBA00023211"/>
    </source>
</evidence>
<comment type="cofactor">
    <cofactor evidence="4">
        <name>Co(2+)</name>
        <dbReference type="ChEBI" id="CHEBI:48828"/>
    </cofactor>
    <cofactor evidence="4">
        <name>Mn(2+)</name>
        <dbReference type="ChEBI" id="CHEBI:29035"/>
    </cofactor>
</comment>
<evidence type="ECO:0000313" key="6">
    <source>
        <dbReference type="EMBL" id="MFB5685186.1"/>
    </source>
</evidence>
<comment type="caution">
    <text evidence="6">The sequence shown here is derived from an EMBL/GenBank/DDBJ whole genome shotgun (WGS) entry which is preliminary data.</text>
</comment>
<dbReference type="SUPFAM" id="SSF51658">
    <property type="entry name" value="Xylose isomerase-like"/>
    <property type="match status" value="1"/>
</dbReference>
<comment type="similarity">
    <text evidence="4">Belongs to the IolE/MocC family.</text>
</comment>
<dbReference type="Gene3D" id="3.20.20.150">
    <property type="entry name" value="Divalent-metal-dependent TIM barrel enzymes"/>
    <property type="match status" value="1"/>
</dbReference>
<dbReference type="HAMAP" id="MF_01672">
    <property type="entry name" value="IolE"/>
    <property type="match status" value="1"/>
</dbReference>
<evidence type="ECO:0000313" key="7">
    <source>
        <dbReference type="Proteomes" id="UP001580407"/>
    </source>
</evidence>
<dbReference type="EC" id="4.2.1.44" evidence="4"/>
<keyword evidence="7" id="KW-1185">Reference proteome</keyword>